<dbReference type="InterPro" id="IPR023170">
    <property type="entry name" value="HhH_base_excis_C"/>
</dbReference>
<dbReference type="SUPFAM" id="SSF57884">
    <property type="entry name" value="Ada DNA repair protein, N-terminal domain (N-Ada 10)"/>
    <property type="match status" value="1"/>
</dbReference>
<dbReference type="InterPro" id="IPR035451">
    <property type="entry name" value="Ada-like_dom_sf"/>
</dbReference>
<dbReference type="InterPro" id="IPR004026">
    <property type="entry name" value="Ada_DNA_repair_Zn-bd"/>
</dbReference>
<keyword evidence="12" id="KW-0804">Transcription</keyword>
<dbReference type="GO" id="GO:0032131">
    <property type="term" value="F:alkylated DNA binding"/>
    <property type="evidence" value="ECO:0007669"/>
    <property type="project" value="TreeGrafter"/>
</dbReference>
<evidence type="ECO:0000256" key="9">
    <source>
        <dbReference type="ARBA" id="ARBA00023015"/>
    </source>
</evidence>
<dbReference type="InterPro" id="IPR037046">
    <property type="entry name" value="AlkA_N_sf"/>
</dbReference>
<dbReference type="InterPro" id="IPR011257">
    <property type="entry name" value="DNA_glycosylase"/>
</dbReference>
<dbReference type="AlphaFoldDB" id="B2GIR9"/>
<dbReference type="EC" id="3.2.2.21" evidence="3"/>
<evidence type="ECO:0000259" key="15">
    <source>
        <dbReference type="PROSITE" id="PS01124"/>
    </source>
</evidence>
<dbReference type="InterPro" id="IPR009057">
    <property type="entry name" value="Homeodomain-like_sf"/>
</dbReference>
<dbReference type="HOGENOM" id="CLU_000445_72_6_11"/>
<comment type="cofactor">
    <cofactor evidence="2">
        <name>Zn(2+)</name>
        <dbReference type="ChEBI" id="CHEBI:29105"/>
    </cofactor>
</comment>
<dbReference type="GO" id="GO:0032993">
    <property type="term" value="C:protein-DNA complex"/>
    <property type="evidence" value="ECO:0007669"/>
    <property type="project" value="TreeGrafter"/>
</dbReference>
<evidence type="ECO:0000256" key="10">
    <source>
        <dbReference type="ARBA" id="ARBA00023125"/>
    </source>
</evidence>
<keyword evidence="5 16" id="KW-0808">Transferase</keyword>
<keyword evidence="16" id="KW-0326">Glycosidase</keyword>
<dbReference type="STRING" id="378753.KRH_22490"/>
<evidence type="ECO:0000256" key="13">
    <source>
        <dbReference type="ARBA" id="ARBA00023204"/>
    </source>
</evidence>
<dbReference type="SUPFAM" id="SSF48150">
    <property type="entry name" value="DNA-glycosylase"/>
    <property type="match status" value="1"/>
</dbReference>
<dbReference type="GO" id="GO:0006285">
    <property type="term" value="P:base-excision repair, AP site formation"/>
    <property type="evidence" value="ECO:0007669"/>
    <property type="project" value="TreeGrafter"/>
</dbReference>
<dbReference type="EMBL" id="AP009152">
    <property type="protein sequence ID" value="BAG30596.1"/>
    <property type="molecule type" value="Genomic_DNA"/>
</dbReference>
<dbReference type="eggNOG" id="COG0122">
    <property type="taxonomic scope" value="Bacteria"/>
</dbReference>
<dbReference type="SMART" id="SM00342">
    <property type="entry name" value="HTH_ARAC"/>
    <property type="match status" value="1"/>
</dbReference>
<evidence type="ECO:0000256" key="8">
    <source>
        <dbReference type="ARBA" id="ARBA00022833"/>
    </source>
</evidence>
<dbReference type="GO" id="GO:0008725">
    <property type="term" value="F:DNA-3-methyladenine glycosylase activity"/>
    <property type="evidence" value="ECO:0007669"/>
    <property type="project" value="TreeGrafter"/>
</dbReference>
<feature type="domain" description="HTH araC/xylS-type" evidence="15">
    <location>
        <begin position="90"/>
        <end position="188"/>
    </location>
</feature>
<keyword evidence="9" id="KW-0805">Transcription regulation</keyword>
<evidence type="ECO:0000256" key="7">
    <source>
        <dbReference type="ARBA" id="ARBA00022763"/>
    </source>
</evidence>
<dbReference type="SUPFAM" id="SSF46689">
    <property type="entry name" value="Homeodomain-like"/>
    <property type="match status" value="1"/>
</dbReference>
<evidence type="ECO:0000256" key="3">
    <source>
        <dbReference type="ARBA" id="ARBA00012000"/>
    </source>
</evidence>
<dbReference type="GO" id="GO:0043565">
    <property type="term" value="F:sequence-specific DNA binding"/>
    <property type="evidence" value="ECO:0007669"/>
    <property type="project" value="InterPro"/>
</dbReference>
<dbReference type="GO" id="GO:0008168">
    <property type="term" value="F:methyltransferase activity"/>
    <property type="evidence" value="ECO:0007669"/>
    <property type="project" value="UniProtKB-KW"/>
</dbReference>
<dbReference type="InterPro" id="IPR051912">
    <property type="entry name" value="Alkylbase_DNA_Glycosylase/TA"/>
</dbReference>
<dbReference type="Gene3D" id="1.10.10.60">
    <property type="entry name" value="Homeodomain-like"/>
    <property type="match status" value="1"/>
</dbReference>
<reference evidence="16 17" key="1">
    <citation type="journal article" date="2008" name="J. Bacteriol.">
        <title>Complete genome sequence of the soil actinomycete Kocuria rhizophila.</title>
        <authorList>
            <person name="Takarada H."/>
            <person name="Sekine M."/>
            <person name="Kosugi H."/>
            <person name="Matsuo Y."/>
            <person name="Fujisawa T."/>
            <person name="Omata S."/>
            <person name="Kishi E."/>
            <person name="Shimizu A."/>
            <person name="Tsukatani N."/>
            <person name="Tanikawa S."/>
            <person name="Fujita N."/>
            <person name="Harayama S."/>
        </authorList>
    </citation>
    <scope>NUCLEOTIDE SEQUENCE [LARGE SCALE GENOMIC DNA]</scope>
    <source>
        <strain evidence="17">ATCC 9341 / DSM 348 / NBRC 103217 / DC2201</strain>
    </source>
</reference>
<dbReference type="Gene3D" id="1.10.1670.10">
    <property type="entry name" value="Helix-hairpin-Helix base-excision DNA repair enzymes (C-terminal)"/>
    <property type="match status" value="1"/>
</dbReference>
<dbReference type="Proteomes" id="UP000008838">
    <property type="component" value="Chromosome"/>
</dbReference>
<dbReference type="Pfam" id="PF02805">
    <property type="entry name" value="Ada_Zn_binding"/>
    <property type="match status" value="1"/>
</dbReference>
<comment type="catalytic activity">
    <reaction evidence="1">
        <text>Hydrolysis of alkylated DNA, releasing 3-methyladenine, 3-methylguanine, 7-methylguanine and 7-methyladenine.</text>
        <dbReference type="EC" id="3.2.2.21"/>
    </reaction>
</comment>
<feature type="region of interest" description="Disordered" evidence="14">
    <location>
        <begin position="188"/>
        <end position="224"/>
    </location>
</feature>
<evidence type="ECO:0000256" key="4">
    <source>
        <dbReference type="ARBA" id="ARBA00022603"/>
    </source>
</evidence>
<dbReference type="Gene3D" id="1.10.340.30">
    <property type="entry name" value="Hypothetical protein, domain 2"/>
    <property type="match status" value="1"/>
</dbReference>
<dbReference type="KEGG" id="krh:KRH_22490"/>
<dbReference type="eggNOG" id="COG2169">
    <property type="taxonomic scope" value="Bacteria"/>
</dbReference>
<keyword evidence="6" id="KW-0479">Metal-binding</keyword>
<dbReference type="Pfam" id="PF12833">
    <property type="entry name" value="HTH_18"/>
    <property type="match status" value="1"/>
</dbReference>
<keyword evidence="17" id="KW-1185">Reference proteome</keyword>
<dbReference type="SUPFAM" id="SSF55945">
    <property type="entry name" value="TATA-box binding protein-like"/>
    <property type="match status" value="1"/>
</dbReference>
<organism evidence="16 17">
    <name type="scientific">Kocuria rhizophila (strain ATCC 9341 / DSM 348 / NBRC 103217 / DC2201)</name>
    <dbReference type="NCBI Taxonomy" id="378753"/>
    <lineage>
        <taxon>Bacteria</taxon>
        <taxon>Bacillati</taxon>
        <taxon>Actinomycetota</taxon>
        <taxon>Actinomycetes</taxon>
        <taxon>Micrococcales</taxon>
        <taxon>Micrococcaceae</taxon>
        <taxon>Kocuria</taxon>
    </lineage>
</organism>
<dbReference type="GO" id="GO:0005737">
    <property type="term" value="C:cytoplasm"/>
    <property type="evidence" value="ECO:0007669"/>
    <property type="project" value="TreeGrafter"/>
</dbReference>
<keyword evidence="10" id="KW-0238">DNA-binding</keyword>
<dbReference type="PANTHER" id="PTHR43003:SF13">
    <property type="entry name" value="DNA-3-METHYLADENINE GLYCOSYLASE 2"/>
    <property type="match status" value="1"/>
</dbReference>
<dbReference type="FunFam" id="3.40.10.10:FF:000001">
    <property type="entry name" value="DNA-3-methyladenine glycosylase 2"/>
    <property type="match status" value="1"/>
</dbReference>
<evidence type="ECO:0000256" key="1">
    <source>
        <dbReference type="ARBA" id="ARBA00000086"/>
    </source>
</evidence>
<dbReference type="InterPro" id="IPR010316">
    <property type="entry name" value="AlkA_N"/>
</dbReference>
<keyword evidence="4 16" id="KW-0489">Methyltransferase</keyword>
<dbReference type="Pfam" id="PF06029">
    <property type="entry name" value="AlkA_N"/>
    <property type="match status" value="1"/>
</dbReference>
<keyword evidence="7" id="KW-0227">DNA damage</keyword>
<dbReference type="SMART" id="SM00478">
    <property type="entry name" value="ENDO3c"/>
    <property type="match status" value="1"/>
</dbReference>
<dbReference type="RefSeq" id="WP_012399317.1">
    <property type="nucleotide sequence ID" value="NC_010617.1"/>
</dbReference>
<keyword evidence="13" id="KW-0234">DNA repair</keyword>
<evidence type="ECO:0000313" key="17">
    <source>
        <dbReference type="Proteomes" id="UP000008838"/>
    </source>
</evidence>
<dbReference type="GO" id="GO:0006307">
    <property type="term" value="P:DNA alkylation repair"/>
    <property type="evidence" value="ECO:0007669"/>
    <property type="project" value="TreeGrafter"/>
</dbReference>
<keyword evidence="11" id="KW-0010">Activator</keyword>
<dbReference type="GO" id="GO:0032259">
    <property type="term" value="P:methylation"/>
    <property type="evidence" value="ECO:0007669"/>
    <property type="project" value="UniProtKB-KW"/>
</dbReference>
<evidence type="ECO:0000313" key="16">
    <source>
        <dbReference type="EMBL" id="BAG30596.1"/>
    </source>
</evidence>
<evidence type="ECO:0000256" key="6">
    <source>
        <dbReference type="ARBA" id="ARBA00022723"/>
    </source>
</evidence>
<evidence type="ECO:0000256" key="12">
    <source>
        <dbReference type="ARBA" id="ARBA00023163"/>
    </source>
</evidence>
<dbReference type="GO" id="GO:0008270">
    <property type="term" value="F:zinc ion binding"/>
    <property type="evidence" value="ECO:0007669"/>
    <property type="project" value="InterPro"/>
</dbReference>
<protein>
    <recommendedName>
        <fullName evidence="3">DNA-3-methyladenine glycosylase II</fullName>
        <ecNumber evidence="3">3.2.2.21</ecNumber>
    </recommendedName>
</protein>
<gene>
    <name evidence="16" type="ordered locus">KRH_22490</name>
</gene>
<dbReference type="InterPro" id="IPR018060">
    <property type="entry name" value="HTH_AraC"/>
</dbReference>
<keyword evidence="16" id="KW-0378">Hydrolase</keyword>
<evidence type="ECO:0000256" key="14">
    <source>
        <dbReference type="SAM" id="MobiDB-lite"/>
    </source>
</evidence>
<proteinExistence type="predicted"/>
<evidence type="ECO:0000256" key="11">
    <source>
        <dbReference type="ARBA" id="ARBA00023159"/>
    </source>
</evidence>
<evidence type="ECO:0000256" key="2">
    <source>
        <dbReference type="ARBA" id="ARBA00001947"/>
    </source>
</evidence>
<dbReference type="GO" id="GO:0043916">
    <property type="term" value="F:DNA-7-methylguanine glycosylase activity"/>
    <property type="evidence" value="ECO:0007669"/>
    <property type="project" value="TreeGrafter"/>
</dbReference>
<accession>B2GIR9</accession>
<dbReference type="Gene3D" id="3.40.10.10">
    <property type="entry name" value="DNA Methylphosphotriester Repair Domain"/>
    <property type="match status" value="1"/>
</dbReference>
<dbReference type="InterPro" id="IPR003265">
    <property type="entry name" value="HhH-GPD_domain"/>
</dbReference>
<keyword evidence="8" id="KW-0862">Zinc</keyword>
<dbReference type="PROSITE" id="PS01124">
    <property type="entry name" value="HTH_ARAC_FAMILY_2"/>
    <property type="match status" value="1"/>
</dbReference>
<dbReference type="CDD" id="cd00056">
    <property type="entry name" value="ENDO3c"/>
    <property type="match status" value="1"/>
</dbReference>
<dbReference type="GO" id="GO:0003700">
    <property type="term" value="F:DNA-binding transcription factor activity"/>
    <property type="evidence" value="ECO:0007669"/>
    <property type="project" value="InterPro"/>
</dbReference>
<dbReference type="PANTHER" id="PTHR43003">
    <property type="entry name" value="DNA-3-METHYLADENINE GLYCOSYLASE"/>
    <property type="match status" value="1"/>
</dbReference>
<dbReference type="Gene3D" id="3.30.310.20">
    <property type="entry name" value="DNA-3-methyladenine glycosylase AlkA, N-terminal domain"/>
    <property type="match status" value="1"/>
</dbReference>
<evidence type="ECO:0000256" key="5">
    <source>
        <dbReference type="ARBA" id="ARBA00022679"/>
    </source>
</evidence>
<sequence length="532" mass="57187">MPTQDTASDERYRAVRSRDARFDGQFVMAVRTTGIYCRPSCPARTPRRENVEFFRTSAAAHAAGFRACKRCAPEAVPGSPEWDVRGDVAGRAMRLIAEGVVDREGIEGLARRTGYSPRHLTRVLGEELGAGPLALARAHRAQTARALLTQTELKVSEIAFSAGFSSVRQCNEVIRAVYDMTPLQLREQGRRTSGARAPSHGRPGHDAARPASLPRPAVQRNTSRNATLSSAADFGEVDLALSYRAPLDLHGLFVWFAVHAVEGVEVGTATSYSRTLRLPGGPAWLRVYRRGADELRMRARLTDLADLPALIARVRRLFDLDADPLAVDEALSHVPALRPLVAARPGLRVVGSADPEETLIRTLIGQQISLAAARTVLGARTREMGEPAPEFAPGLSHMFPTAAAIAEHGERFLRGPAARVRAVLGAASAVASGELSLSPGDDAAQQRAALLALPGVGPWTADHVRMRVTGDPDVFLVDDGALRAGAQRIGLPGDKKALTAWAQSAAPWRSYATTHLWGPLTPPATFDESEQP</sequence>
<dbReference type="SMART" id="SM01009">
    <property type="entry name" value="AlkA_N"/>
    <property type="match status" value="1"/>
</dbReference>
<name>B2GIR9_KOCRD</name>